<keyword evidence="4" id="KW-1185">Reference proteome</keyword>
<gene>
    <name evidence="3" type="ORF">DFH94DRAFT_623076</name>
</gene>
<evidence type="ECO:0000259" key="2">
    <source>
        <dbReference type="PROSITE" id="PS50097"/>
    </source>
</evidence>
<reference evidence="3" key="2">
    <citation type="journal article" date="2020" name="Nat. Commun.">
        <title>Large-scale genome sequencing of mycorrhizal fungi provides insights into the early evolution of symbiotic traits.</title>
        <authorList>
            <person name="Miyauchi S."/>
            <person name="Kiss E."/>
            <person name="Kuo A."/>
            <person name="Drula E."/>
            <person name="Kohler A."/>
            <person name="Sanchez-Garcia M."/>
            <person name="Morin E."/>
            <person name="Andreopoulos B."/>
            <person name="Barry K.W."/>
            <person name="Bonito G."/>
            <person name="Buee M."/>
            <person name="Carver A."/>
            <person name="Chen C."/>
            <person name="Cichocki N."/>
            <person name="Clum A."/>
            <person name="Culley D."/>
            <person name="Crous P.W."/>
            <person name="Fauchery L."/>
            <person name="Girlanda M."/>
            <person name="Hayes R.D."/>
            <person name="Keri Z."/>
            <person name="LaButti K."/>
            <person name="Lipzen A."/>
            <person name="Lombard V."/>
            <person name="Magnuson J."/>
            <person name="Maillard F."/>
            <person name="Murat C."/>
            <person name="Nolan M."/>
            <person name="Ohm R.A."/>
            <person name="Pangilinan J."/>
            <person name="Pereira M.F."/>
            <person name="Perotto S."/>
            <person name="Peter M."/>
            <person name="Pfister S."/>
            <person name="Riley R."/>
            <person name="Sitrit Y."/>
            <person name="Stielow J.B."/>
            <person name="Szollosi G."/>
            <person name="Zifcakova L."/>
            <person name="Stursova M."/>
            <person name="Spatafora J.W."/>
            <person name="Tedersoo L."/>
            <person name="Vaario L.M."/>
            <person name="Yamada A."/>
            <person name="Yan M."/>
            <person name="Wang P."/>
            <person name="Xu J."/>
            <person name="Bruns T."/>
            <person name="Baldrian P."/>
            <person name="Vilgalys R."/>
            <person name="Dunand C."/>
            <person name="Henrissat B."/>
            <person name="Grigoriev I.V."/>
            <person name="Hibbett D."/>
            <person name="Nagy L.G."/>
            <person name="Martin F.M."/>
        </authorList>
    </citation>
    <scope>NUCLEOTIDE SEQUENCE</scope>
    <source>
        <strain evidence="3">Prilba</strain>
    </source>
</reference>
<dbReference type="AlphaFoldDB" id="A0A9P5N474"/>
<evidence type="ECO:0000313" key="4">
    <source>
        <dbReference type="Proteomes" id="UP000759537"/>
    </source>
</evidence>
<feature type="region of interest" description="Disordered" evidence="1">
    <location>
        <begin position="1"/>
        <end position="181"/>
    </location>
</feature>
<feature type="compositionally biased region" description="Basic and acidic residues" evidence="1">
    <location>
        <begin position="50"/>
        <end position="59"/>
    </location>
</feature>
<sequence>MQERGKNKSKSNGKGQGKGKGKGKAKGGGNHVRDGSPVRERAGGSKHRADHWDDLRDAWAAELSQSKNGGGQGSQQNHNYNHPQPHQQQNERQHQNHQNHRPNTQQSGSGSGQRQGRGSGNHAGQKRRATETATNGPTENGGHAPKRRKSERQAHLLRSPPPNSDSNLGSGAAAQPHPDFWHPDGSVIIEVEKTKFRLHQSTLQKHSAYFAAMFHQGENLKGGGGGNRRRYLEVEVDERSPNGGHLPVYRVPETTADDFASLLSLIEEPMKYADEAPPMPILAGVLRAARALSFDAQYKWAERIFERMWPATLDTLTTDAIPHAAVALALARTCGLRGVQKRASYELLRMPTFGQTIFAAPADEEDSRADLLRLLHAREQLGLAWAEAAGKAPTDFICPRTQIPERGGGGSSSSSSSGSCAAANVDRVHARWAELVHTTGLYVQMMVDPLMGLQDLVEIAWKEEGFCKRCVAARTNEWDGLRRKLWDDLDVWLELSAD</sequence>
<feature type="compositionally biased region" description="Gly residues" evidence="1">
    <location>
        <begin position="109"/>
        <end position="121"/>
    </location>
</feature>
<dbReference type="InterPro" id="IPR000210">
    <property type="entry name" value="BTB/POZ_dom"/>
</dbReference>
<dbReference type="Proteomes" id="UP000759537">
    <property type="component" value="Unassembled WGS sequence"/>
</dbReference>
<dbReference type="InterPro" id="IPR011333">
    <property type="entry name" value="SKP1/BTB/POZ_sf"/>
</dbReference>
<feature type="compositionally biased region" description="Basic and acidic residues" evidence="1">
    <location>
        <begin position="31"/>
        <end position="43"/>
    </location>
</feature>
<evidence type="ECO:0000313" key="3">
    <source>
        <dbReference type="EMBL" id="KAF8485906.1"/>
    </source>
</evidence>
<reference evidence="3" key="1">
    <citation type="submission" date="2019-10" db="EMBL/GenBank/DDBJ databases">
        <authorList>
            <consortium name="DOE Joint Genome Institute"/>
            <person name="Kuo A."/>
            <person name="Miyauchi S."/>
            <person name="Kiss E."/>
            <person name="Drula E."/>
            <person name="Kohler A."/>
            <person name="Sanchez-Garcia M."/>
            <person name="Andreopoulos B."/>
            <person name="Barry K.W."/>
            <person name="Bonito G."/>
            <person name="Buee M."/>
            <person name="Carver A."/>
            <person name="Chen C."/>
            <person name="Cichocki N."/>
            <person name="Clum A."/>
            <person name="Culley D."/>
            <person name="Crous P.W."/>
            <person name="Fauchery L."/>
            <person name="Girlanda M."/>
            <person name="Hayes R."/>
            <person name="Keri Z."/>
            <person name="LaButti K."/>
            <person name="Lipzen A."/>
            <person name="Lombard V."/>
            <person name="Magnuson J."/>
            <person name="Maillard F."/>
            <person name="Morin E."/>
            <person name="Murat C."/>
            <person name="Nolan M."/>
            <person name="Ohm R."/>
            <person name="Pangilinan J."/>
            <person name="Pereira M."/>
            <person name="Perotto S."/>
            <person name="Peter M."/>
            <person name="Riley R."/>
            <person name="Sitrit Y."/>
            <person name="Stielow B."/>
            <person name="Szollosi G."/>
            <person name="Zifcakova L."/>
            <person name="Stursova M."/>
            <person name="Spatafora J.W."/>
            <person name="Tedersoo L."/>
            <person name="Vaario L.-M."/>
            <person name="Yamada A."/>
            <person name="Yan M."/>
            <person name="Wang P."/>
            <person name="Xu J."/>
            <person name="Bruns T."/>
            <person name="Baldrian P."/>
            <person name="Vilgalys R."/>
            <person name="Henrissat B."/>
            <person name="Grigoriev I.V."/>
            <person name="Hibbett D."/>
            <person name="Nagy L.G."/>
            <person name="Martin F.M."/>
        </authorList>
    </citation>
    <scope>NUCLEOTIDE SEQUENCE</scope>
    <source>
        <strain evidence="3">Prilba</strain>
    </source>
</reference>
<comment type="caution">
    <text evidence="3">The sequence shown here is derived from an EMBL/GenBank/DDBJ whole genome shotgun (WGS) entry which is preliminary data.</text>
</comment>
<feature type="compositionally biased region" description="Basic residues" evidence="1">
    <location>
        <begin position="7"/>
        <end position="25"/>
    </location>
</feature>
<dbReference type="Gene3D" id="3.30.710.10">
    <property type="entry name" value="Potassium Channel Kv1.1, Chain A"/>
    <property type="match status" value="1"/>
</dbReference>
<feature type="compositionally biased region" description="Low complexity" evidence="1">
    <location>
        <begin position="74"/>
        <end position="88"/>
    </location>
</feature>
<feature type="domain" description="BTB" evidence="2">
    <location>
        <begin position="185"/>
        <end position="266"/>
    </location>
</feature>
<dbReference type="OrthoDB" id="2746456at2759"/>
<organism evidence="3 4">
    <name type="scientific">Russula ochroleuca</name>
    <dbReference type="NCBI Taxonomy" id="152965"/>
    <lineage>
        <taxon>Eukaryota</taxon>
        <taxon>Fungi</taxon>
        <taxon>Dikarya</taxon>
        <taxon>Basidiomycota</taxon>
        <taxon>Agaricomycotina</taxon>
        <taxon>Agaricomycetes</taxon>
        <taxon>Russulales</taxon>
        <taxon>Russulaceae</taxon>
        <taxon>Russula</taxon>
    </lineage>
</organism>
<dbReference type="EMBL" id="WHVB01000002">
    <property type="protein sequence ID" value="KAF8485906.1"/>
    <property type="molecule type" value="Genomic_DNA"/>
</dbReference>
<accession>A0A9P5N474</accession>
<evidence type="ECO:0000256" key="1">
    <source>
        <dbReference type="SAM" id="MobiDB-lite"/>
    </source>
</evidence>
<name>A0A9P5N474_9AGAM</name>
<protein>
    <recommendedName>
        <fullName evidence="2">BTB domain-containing protein</fullName>
    </recommendedName>
</protein>
<dbReference type="PROSITE" id="PS50097">
    <property type="entry name" value="BTB"/>
    <property type="match status" value="1"/>
</dbReference>
<proteinExistence type="predicted"/>